<dbReference type="PANTHER" id="PTHR43415">
    <property type="entry name" value="SPERMIDINE N(1)-ACETYLTRANSFERASE"/>
    <property type="match status" value="1"/>
</dbReference>
<dbReference type="Gene3D" id="3.40.50.11190">
    <property type="match status" value="1"/>
</dbReference>
<dbReference type="PANTHER" id="PTHR43415:SF3">
    <property type="entry name" value="GNAT-FAMILY ACETYLTRANSFERASE"/>
    <property type="match status" value="1"/>
</dbReference>
<dbReference type="SUPFAM" id="SSF55729">
    <property type="entry name" value="Acyl-CoA N-acyltransferases (Nat)"/>
    <property type="match status" value="1"/>
</dbReference>
<dbReference type="InterPro" id="IPR000182">
    <property type="entry name" value="GNAT_dom"/>
</dbReference>
<reference evidence="2 3" key="1">
    <citation type="submission" date="2022-04" db="EMBL/GenBank/DDBJ databases">
        <title>Positive selection, recombination, and allopatry shape intraspecific diversity of widespread and dominant cyanobacteria.</title>
        <authorList>
            <person name="Wei J."/>
            <person name="Shu W."/>
            <person name="Hu C."/>
        </authorList>
    </citation>
    <scope>NUCLEOTIDE SEQUENCE [LARGE SCALE GENOMIC DNA]</scope>
    <source>
        <strain evidence="2 3">DQ-A4</strain>
    </source>
</reference>
<dbReference type="EC" id="3.6.1.57" evidence="2"/>
<sequence length="504" mass="55796">MQVLFRADASTQIGTGHVMRCLALAQACLAEGGQAHFLMGCEGATLAQRLTGEGVAVSYGSVPWASEADAQNTIALAKDLQADWVIVDGYHFGAEYQKWLKDVGTKLLVLDDYGHATHYWADIVLNQNITAEEEIYANRESYTKLLLGTRYALLREEFWPWRSWKRQITPIASKVLVTLGGSDPSNITLAVIQALQKAEIAELEAVVVAGASNPHCSELAQAVKGWEKSITLKQNVTNMPELMAWADLAITAGGSTCWETAFMGLPSMAIPLVENQTAIVKTLSSLDAVVSISSHEAFEINSFAHCLEKYLKQQELRSSLSKKFSNLVDGYGSERLAMVLQESLIRLRPVNEEDCSLLWHWANDPVTRASSFSSELISWHEHIQWFNAKIKSESCTMYIALNNRDQPVGLIRCEVDAKNEAVVSINIASQYRGMGYASSIIEKSSSKMLRNSKLHQLNAYVKQDNLASIKAFLKAGFKQTDKPSSETSNSKPSAIHLIKQNHYF</sequence>
<evidence type="ECO:0000313" key="2">
    <source>
        <dbReference type="EMBL" id="MEP0948403.1"/>
    </source>
</evidence>
<protein>
    <submittedName>
        <fullName evidence="2">UDP-2,4-diacetamido-2,4, 6-trideoxy-beta-L-altropyranose hydrolase</fullName>
        <ecNumber evidence="2">3.6.1.57</ecNumber>
    </submittedName>
</protein>
<dbReference type="InterPro" id="IPR007235">
    <property type="entry name" value="Glyco_trans_28_C"/>
</dbReference>
<dbReference type="InterPro" id="IPR016181">
    <property type="entry name" value="Acyl_CoA_acyltransferase"/>
</dbReference>
<accession>A0ABV0K6K0</accession>
<dbReference type="Gene3D" id="3.40.50.2000">
    <property type="entry name" value="Glycogen Phosphorylase B"/>
    <property type="match status" value="1"/>
</dbReference>
<feature type="domain" description="N-acetyltransferase" evidence="1">
    <location>
        <begin position="345"/>
        <end position="502"/>
    </location>
</feature>
<dbReference type="Proteomes" id="UP001482513">
    <property type="component" value="Unassembled WGS sequence"/>
</dbReference>
<keyword evidence="3" id="KW-1185">Reference proteome</keyword>
<dbReference type="SUPFAM" id="SSF53756">
    <property type="entry name" value="UDP-Glycosyltransferase/glycogen phosphorylase"/>
    <property type="match status" value="1"/>
</dbReference>
<gene>
    <name evidence="2" type="primary">pseG</name>
    <name evidence="2" type="ORF">NC992_16075</name>
</gene>
<evidence type="ECO:0000259" key="1">
    <source>
        <dbReference type="PROSITE" id="PS51186"/>
    </source>
</evidence>
<dbReference type="PROSITE" id="PS51186">
    <property type="entry name" value="GNAT"/>
    <property type="match status" value="1"/>
</dbReference>
<organism evidence="2 3">
    <name type="scientific">Leptolyngbya subtilissima DQ-A4</name>
    <dbReference type="NCBI Taxonomy" id="2933933"/>
    <lineage>
        <taxon>Bacteria</taxon>
        <taxon>Bacillati</taxon>
        <taxon>Cyanobacteriota</taxon>
        <taxon>Cyanophyceae</taxon>
        <taxon>Leptolyngbyales</taxon>
        <taxon>Leptolyngbyaceae</taxon>
        <taxon>Leptolyngbya group</taxon>
        <taxon>Leptolyngbya</taxon>
    </lineage>
</organism>
<dbReference type="Pfam" id="PF04101">
    <property type="entry name" value="Glyco_tran_28_C"/>
    <property type="match status" value="1"/>
</dbReference>
<dbReference type="RefSeq" id="WP_190703979.1">
    <property type="nucleotide sequence ID" value="NZ_JAMPKX010000007.1"/>
</dbReference>
<dbReference type="Gene3D" id="3.40.630.30">
    <property type="match status" value="1"/>
</dbReference>
<proteinExistence type="predicted"/>
<dbReference type="InterPro" id="IPR020023">
    <property type="entry name" value="PseG"/>
</dbReference>
<dbReference type="GO" id="GO:0016787">
    <property type="term" value="F:hydrolase activity"/>
    <property type="evidence" value="ECO:0007669"/>
    <property type="project" value="UniProtKB-KW"/>
</dbReference>
<evidence type="ECO:0000313" key="3">
    <source>
        <dbReference type="Proteomes" id="UP001482513"/>
    </source>
</evidence>
<dbReference type="EMBL" id="JAMPKX010000007">
    <property type="protein sequence ID" value="MEP0948403.1"/>
    <property type="molecule type" value="Genomic_DNA"/>
</dbReference>
<dbReference type="NCBIfam" id="TIGR03590">
    <property type="entry name" value="PseG"/>
    <property type="match status" value="1"/>
</dbReference>
<dbReference type="Pfam" id="PF13302">
    <property type="entry name" value="Acetyltransf_3"/>
    <property type="match status" value="1"/>
</dbReference>
<comment type="caution">
    <text evidence="2">The sequence shown here is derived from an EMBL/GenBank/DDBJ whole genome shotgun (WGS) entry which is preliminary data.</text>
</comment>
<keyword evidence="2" id="KW-0378">Hydrolase</keyword>
<name>A0ABV0K6K0_9CYAN</name>